<organism evidence="1 2">
    <name type="scientific">Rhodococcus opacus</name>
    <name type="common">Nocardia opaca</name>
    <dbReference type="NCBI Taxonomy" id="37919"/>
    <lineage>
        <taxon>Bacteria</taxon>
        <taxon>Bacillati</taxon>
        <taxon>Actinomycetota</taxon>
        <taxon>Actinomycetes</taxon>
        <taxon>Mycobacteriales</taxon>
        <taxon>Nocardiaceae</taxon>
        <taxon>Rhodococcus</taxon>
    </lineage>
</organism>
<name>A0A076EJM5_RHOOP</name>
<proteinExistence type="predicted"/>
<reference evidence="1 2" key="1">
    <citation type="submission" date="2014-07" db="EMBL/GenBank/DDBJ databases">
        <title>Genome Sequence of Rhodococcus opacus Strain R7, a Biodegrader of Mono- and Polycyclic Aromatic Hydrocarbons.</title>
        <authorList>
            <person name="Di Gennaro P."/>
            <person name="Zampolli J."/>
            <person name="Presti I."/>
            <person name="Cappelletti M."/>
            <person name="D'Ursi P."/>
            <person name="Orro A."/>
            <person name="Mezzelani A."/>
            <person name="Milanesi L."/>
        </authorList>
    </citation>
    <scope>NUCLEOTIDE SEQUENCE [LARGE SCALE GENOMIC DNA]</scope>
    <source>
        <strain evidence="1 2">R7</strain>
    </source>
</reference>
<dbReference type="AlphaFoldDB" id="A0A076EJM5"/>
<dbReference type="SUPFAM" id="SSF55961">
    <property type="entry name" value="Bet v1-like"/>
    <property type="match status" value="1"/>
</dbReference>
<dbReference type="Proteomes" id="UP000028488">
    <property type="component" value="Chromosome"/>
</dbReference>
<dbReference type="RefSeq" id="WP_128639412.1">
    <property type="nucleotide sequence ID" value="NZ_CP008947.1"/>
</dbReference>
<dbReference type="InterPro" id="IPR019639">
    <property type="entry name" value="DUF2505"/>
</dbReference>
<sequence>MAKSFEYSEQIAYPVARVHATVTDRAFWQHRFEEAPEKLTLDDSRGPGTLTATMRDTIGASSLPGLVRKVVSGELKVERADEWGTLDGDHADGRISGSSTGIPVKIECTSVLRASGDVTVLDVAGSVQVKIPLVGGQIESLVRKLVGDMVGQDRDAIEKWLGDS</sequence>
<dbReference type="EMBL" id="CP008947">
    <property type="protein sequence ID" value="AII05408.1"/>
    <property type="molecule type" value="Genomic_DNA"/>
</dbReference>
<protein>
    <recommendedName>
        <fullName evidence="3">DUF2505 domain-containing protein</fullName>
    </recommendedName>
</protein>
<dbReference type="Pfam" id="PF10698">
    <property type="entry name" value="DUF2505"/>
    <property type="match status" value="1"/>
</dbReference>
<dbReference type="eggNOG" id="COG3832">
    <property type="taxonomic scope" value="Bacteria"/>
</dbReference>
<evidence type="ECO:0000313" key="2">
    <source>
        <dbReference type="Proteomes" id="UP000028488"/>
    </source>
</evidence>
<evidence type="ECO:0008006" key="3">
    <source>
        <dbReference type="Google" id="ProtNLM"/>
    </source>
</evidence>
<accession>A0A076EJM5</accession>
<evidence type="ECO:0000313" key="1">
    <source>
        <dbReference type="EMBL" id="AII05408.1"/>
    </source>
</evidence>
<dbReference type="InterPro" id="IPR023393">
    <property type="entry name" value="START-like_dom_sf"/>
</dbReference>
<gene>
    <name evidence="1" type="ORF">EP51_12560</name>
</gene>
<dbReference type="Gene3D" id="3.30.530.20">
    <property type="match status" value="1"/>
</dbReference>